<evidence type="ECO:0000256" key="3">
    <source>
        <dbReference type="SAM" id="Phobius"/>
    </source>
</evidence>
<dbReference type="PANTHER" id="PTHR11102:SF160">
    <property type="entry name" value="ERAD-ASSOCIATED E3 UBIQUITIN-PROTEIN LIGASE COMPONENT HRD3"/>
    <property type="match status" value="1"/>
</dbReference>
<reference evidence="5" key="1">
    <citation type="submission" date="2022-08" db="EMBL/GenBank/DDBJ databases">
        <title>Novel sulphate-reducing endosymbionts in the free-living metamonad Anaeramoeba.</title>
        <authorList>
            <person name="Jerlstrom-Hultqvist J."/>
            <person name="Cepicka I."/>
            <person name="Gallot-Lavallee L."/>
            <person name="Salas-Leiva D."/>
            <person name="Curtis B.A."/>
            <person name="Zahonova K."/>
            <person name="Pipaliya S."/>
            <person name="Dacks J."/>
            <person name="Roger A.J."/>
        </authorList>
    </citation>
    <scope>NUCLEOTIDE SEQUENCE</scope>
    <source>
        <strain evidence="5">Busselton2</strain>
    </source>
</reference>
<evidence type="ECO:0000256" key="1">
    <source>
        <dbReference type="ARBA" id="ARBA00038101"/>
    </source>
</evidence>
<evidence type="ECO:0000313" key="6">
    <source>
        <dbReference type="Proteomes" id="UP001146793"/>
    </source>
</evidence>
<evidence type="ECO:0000259" key="4">
    <source>
        <dbReference type="PROSITE" id="PS51203"/>
    </source>
</evidence>
<dbReference type="Gene3D" id="1.25.40.10">
    <property type="entry name" value="Tetratricopeptide repeat domain"/>
    <property type="match status" value="1"/>
</dbReference>
<keyword evidence="3" id="KW-0472">Membrane</keyword>
<dbReference type="EMBL" id="JANTQA010000038">
    <property type="protein sequence ID" value="KAJ3435690.1"/>
    <property type="molecule type" value="Genomic_DNA"/>
</dbReference>
<comment type="caution">
    <text evidence="5">The sequence shown here is derived from an EMBL/GenBank/DDBJ whole genome shotgun (WGS) entry which is preliminary data.</text>
</comment>
<dbReference type="SUPFAM" id="SSF49764">
    <property type="entry name" value="HSP20-like chaperones"/>
    <property type="match status" value="1"/>
</dbReference>
<dbReference type="InterPro" id="IPR007052">
    <property type="entry name" value="CS_dom"/>
</dbReference>
<dbReference type="InterPro" id="IPR008978">
    <property type="entry name" value="HSP20-like_chaperone"/>
</dbReference>
<sequence>MFVTLQNQTKEEKTVQKLKKTEIYEYSFEDSKNSLVLNVSVPPLSNLYDLEIGLLDKYFYVCLSGNKPIIEGMIFDSVEIPQNSSSLIDSTHVQITLIKKNPNVRWPVLISGQSNSRIDPFSSYLLSMYLESCGDYMAAFRWLTKAADEGHFTSSFKVAAIYSTDTSFPIESNPEKAFHYWKLAAKSGQWESIYMTGCYYYSGEGCEKNYAKSLKYFQRSLKEGNAGYHYIGLIYDEGGYGVERDDDLAMKNYVTAANSGNTKSMLRIAIMLIEGRGNVRDFKKAKRFLLLAKKIDPLLQIPETLEELLEMGQERYEQEFNVKKDEPVFIFSEAIKKNKKSAKTDLLNKNKKKEKTQEQDNGKAKENGKEKEGLKEKENDLTLQEKYEREEYEELFQKKNRKFSWIFTFGSLAIVSSISLFNDYSKWNQKNKENPQNK</sequence>
<dbReference type="SMART" id="SM00671">
    <property type="entry name" value="SEL1"/>
    <property type="match status" value="5"/>
</dbReference>
<dbReference type="AlphaFoldDB" id="A0AAV7Z4Y8"/>
<feature type="domain" description="CS" evidence="4">
    <location>
        <begin position="21"/>
        <end position="110"/>
    </location>
</feature>
<keyword evidence="3" id="KW-1133">Transmembrane helix</keyword>
<dbReference type="InterPro" id="IPR011990">
    <property type="entry name" value="TPR-like_helical_dom_sf"/>
</dbReference>
<gene>
    <name evidence="5" type="ORF">M0812_19432</name>
</gene>
<dbReference type="SUPFAM" id="SSF81901">
    <property type="entry name" value="HCP-like"/>
    <property type="match status" value="1"/>
</dbReference>
<comment type="similarity">
    <text evidence="1">Belongs to the sel-1 family.</text>
</comment>
<dbReference type="Gene3D" id="2.60.40.790">
    <property type="match status" value="1"/>
</dbReference>
<feature type="transmembrane region" description="Helical" evidence="3">
    <location>
        <begin position="403"/>
        <end position="422"/>
    </location>
</feature>
<dbReference type="Pfam" id="PF08238">
    <property type="entry name" value="Sel1"/>
    <property type="match status" value="5"/>
</dbReference>
<evidence type="ECO:0000313" key="5">
    <source>
        <dbReference type="EMBL" id="KAJ3435690.1"/>
    </source>
</evidence>
<organism evidence="5 6">
    <name type="scientific">Anaeramoeba flamelloides</name>
    <dbReference type="NCBI Taxonomy" id="1746091"/>
    <lineage>
        <taxon>Eukaryota</taxon>
        <taxon>Metamonada</taxon>
        <taxon>Anaeramoebidae</taxon>
        <taxon>Anaeramoeba</taxon>
    </lineage>
</organism>
<name>A0AAV7Z4Y8_9EUKA</name>
<feature type="compositionally biased region" description="Basic and acidic residues" evidence="2">
    <location>
        <begin position="355"/>
        <end position="378"/>
    </location>
</feature>
<evidence type="ECO:0000256" key="2">
    <source>
        <dbReference type="SAM" id="MobiDB-lite"/>
    </source>
</evidence>
<accession>A0AAV7Z4Y8</accession>
<feature type="region of interest" description="Disordered" evidence="2">
    <location>
        <begin position="342"/>
        <end position="378"/>
    </location>
</feature>
<proteinExistence type="inferred from homology"/>
<dbReference type="InterPro" id="IPR006597">
    <property type="entry name" value="Sel1-like"/>
</dbReference>
<keyword evidence="3" id="KW-0812">Transmembrane</keyword>
<protein>
    <submittedName>
        <fullName evidence="5">Erad-associated e3 ubiquitin-protein ligase component-related</fullName>
    </submittedName>
</protein>
<dbReference type="PROSITE" id="PS51203">
    <property type="entry name" value="CS"/>
    <property type="match status" value="1"/>
</dbReference>
<dbReference type="InterPro" id="IPR050767">
    <property type="entry name" value="Sel1_AlgK"/>
</dbReference>
<dbReference type="Proteomes" id="UP001146793">
    <property type="component" value="Unassembled WGS sequence"/>
</dbReference>
<dbReference type="PANTHER" id="PTHR11102">
    <property type="entry name" value="SEL-1-LIKE PROTEIN"/>
    <property type="match status" value="1"/>
</dbReference>